<gene>
    <name evidence="11" type="ORF">ATK74_1813</name>
</gene>
<evidence type="ECO:0000256" key="8">
    <source>
        <dbReference type="ARBA" id="ARBA00023012"/>
    </source>
</evidence>
<keyword evidence="8" id="KW-0902">Two-component regulatory system</keyword>
<dbReference type="EMBL" id="PDJC01000001">
    <property type="protein sequence ID" value="PFG17249.1"/>
    <property type="molecule type" value="Genomic_DNA"/>
</dbReference>
<feature type="domain" description="Signal transduction histidine kinase subgroup 3 dimerisation and phosphoacceptor" evidence="10">
    <location>
        <begin position="166"/>
        <end position="225"/>
    </location>
</feature>
<dbReference type="Pfam" id="PF07730">
    <property type="entry name" value="HisKA_3"/>
    <property type="match status" value="1"/>
</dbReference>
<organism evidence="11 12">
    <name type="scientific">Propionicimonas paludicola</name>
    <dbReference type="NCBI Taxonomy" id="185243"/>
    <lineage>
        <taxon>Bacteria</taxon>
        <taxon>Bacillati</taxon>
        <taxon>Actinomycetota</taxon>
        <taxon>Actinomycetes</taxon>
        <taxon>Propionibacteriales</taxon>
        <taxon>Nocardioidaceae</taxon>
        <taxon>Propionicimonas</taxon>
    </lineage>
</organism>
<evidence type="ECO:0000313" key="11">
    <source>
        <dbReference type="EMBL" id="PFG17249.1"/>
    </source>
</evidence>
<evidence type="ECO:0000256" key="7">
    <source>
        <dbReference type="ARBA" id="ARBA00022840"/>
    </source>
</evidence>
<dbReference type="OrthoDB" id="3728060at2"/>
<accession>A0A2A9CUK9</accession>
<keyword evidence="6 11" id="KW-0418">Kinase</keyword>
<keyword evidence="12" id="KW-1185">Reference proteome</keyword>
<keyword evidence="5" id="KW-0547">Nucleotide-binding</keyword>
<dbReference type="GO" id="GO:0016020">
    <property type="term" value="C:membrane"/>
    <property type="evidence" value="ECO:0007669"/>
    <property type="project" value="InterPro"/>
</dbReference>
<keyword evidence="3" id="KW-0597">Phosphoprotein</keyword>
<dbReference type="Gene3D" id="3.30.565.10">
    <property type="entry name" value="Histidine kinase-like ATPase, C-terminal domain"/>
    <property type="match status" value="1"/>
</dbReference>
<keyword evidence="9" id="KW-0472">Membrane</keyword>
<sequence>MRNRPFARVASGAVDIVLAVVLAALGVLLGGVSNEPLGIIIDVIACIAVALAVRWPRAAGIALACILAVYAFAPHRWGQMGQYAPLIAILGAGIRGERRIRFGMALGYWVIYLGIQFNLYGLGWTAALASLVWAALIAMMWAVGNAFSSYRNAQNELRAAALTQQRLSLARELHDSLSRTLVRLSLQARAAAATNDPSTLTEIADGIGHASSELRWLLSALREPDAVAPITATGSLATRINELIEQLDNRGFPVTVTIDGDLEQVPARIGEVVATVASEAAANVERHAAKGRPCSLLASLDADSLDLAVINEVAAHPAPSNGTSMGLLGAAERLSAVGGTIESRGEGSRWITRITVPLAVS</sequence>
<dbReference type="GO" id="GO:0005524">
    <property type="term" value="F:ATP binding"/>
    <property type="evidence" value="ECO:0007669"/>
    <property type="project" value="UniProtKB-KW"/>
</dbReference>
<dbReference type="GO" id="GO:0000155">
    <property type="term" value="F:phosphorelay sensor kinase activity"/>
    <property type="evidence" value="ECO:0007669"/>
    <property type="project" value="InterPro"/>
</dbReference>
<dbReference type="RefSeq" id="WP_098460694.1">
    <property type="nucleotide sequence ID" value="NZ_PDJC01000001.1"/>
</dbReference>
<protein>
    <recommendedName>
        <fullName evidence="2">histidine kinase</fullName>
        <ecNumber evidence="2">2.7.13.3</ecNumber>
    </recommendedName>
</protein>
<keyword evidence="4" id="KW-0808">Transferase</keyword>
<evidence type="ECO:0000259" key="10">
    <source>
        <dbReference type="Pfam" id="PF07730"/>
    </source>
</evidence>
<dbReference type="PANTHER" id="PTHR24421:SF10">
    <property type="entry name" value="NITRATE_NITRITE SENSOR PROTEIN NARQ"/>
    <property type="match status" value="1"/>
</dbReference>
<reference evidence="11 12" key="1">
    <citation type="submission" date="2017-10" db="EMBL/GenBank/DDBJ databases">
        <title>Sequencing the genomes of 1000 actinobacteria strains.</title>
        <authorList>
            <person name="Klenk H.-P."/>
        </authorList>
    </citation>
    <scope>NUCLEOTIDE SEQUENCE [LARGE SCALE GENOMIC DNA]</scope>
    <source>
        <strain evidence="11 12">DSM 15597</strain>
    </source>
</reference>
<name>A0A2A9CUK9_9ACTN</name>
<dbReference type="GO" id="GO:0046983">
    <property type="term" value="F:protein dimerization activity"/>
    <property type="evidence" value="ECO:0007669"/>
    <property type="project" value="InterPro"/>
</dbReference>
<dbReference type="Proteomes" id="UP000226079">
    <property type="component" value="Unassembled WGS sequence"/>
</dbReference>
<comment type="catalytic activity">
    <reaction evidence="1">
        <text>ATP + protein L-histidine = ADP + protein N-phospho-L-histidine.</text>
        <dbReference type="EC" id="2.7.13.3"/>
    </reaction>
</comment>
<evidence type="ECO:0000256" key="3">
    <source>
        <dbReference type="ARBA" id="ARBA00022553"/>
    </source>
</evidence>
<feature type="transmembrane region" description="Helical" evidence="9">
    <location>
        <begin position="102"/>
        <end position="120"/>
    </location>
</feature>
<keyword evidence="9" id="KW-0812">Transmembrane</keyword>
<dbReference type="InterPro" id="IPR036890">
    <property type="entry name" value="HATPase_C_sf"/>
</dbReference>
<evidence type="ECO:0000256" key="6">
    <source>
        <dbReference type="ARBA" id="ARBA00022777"/>
    </source>
</evidence>
<dbReference type="AlphaFoldDB" id="A0A2A9CUK9"/>
<dbReference type="InterPro" id="IPR011712">
    <property type="entry name" value="Sig_transdc_His_kin_sub3_dim/P"/>
</dbReference>
<dbReference type="Gene3D" id="1.20.5.1930">
    <property type="match status" value="1"/>
</dbReference>
<evidence type="ECO:0000256" key="9">
    <source>
        <dbReference type="SAM" id="Phobius"/>
    </source>
</evidence>
<comment type="caution">
    <text evidence="11">The sequence shown here is derived from an EMBL/GenBank/DDBJ whole genome shotgun (WGS) entry which is preliminary data.</text>
</comment>
<feature type="transmembrane region" description="Helical" evidence="9">
    <location>
        <begin position="39"/>
        <end position="72"/>
    </location>
</feature>
<dbReference type="InterPro" id="IPR050482">
    <property type="entry name" value="Sensor_HK_TwoCompSys"/>
</dbReference>
<dbReference type="PANTHER" id="PTHR24421">
    <property type="entry name" value="NITRATE/NITRITE SENSOR PROTEIN NARX-RELATED"/>
    <property type="match status" value="1"/>
</dbReference>
<feature type="transmembrane region" description="Helical" evidence="9">
    <location>
        <begin position="126"/>
        <end position="148"/>
    </location>
</feature>
<evidence type="ECO:0000256" key="1">
    <source>
        <dbReference type="ARBA" id="ARBA00000085"/>
    </source>
</evidence>
<evidence type="ECO:0000256" key="5">
    <source>
        <dbReference type="ARBA" id="ARBA00022741"/>
    </source>
</evidence>
<evidence type="ECO:0000256" key="4">
    <source>
        <dbReference type="ARBA" id="ARBA00022679"/>
    </source>
</evidence>
<keyword evidence="9" id="KW-1133">Transmembrane helix</keyword>
<keyword evidence="7" id="KW-0067">ATP-binding</keyword>
<evidence type="ECO:0000313" key="12">
    <source>
        <dbReference type="Proteomes" id="UP000226079"/>
    </source>
</evidence>
<dbReference type="EC" id="2.7.13.3" evidence="2"/>
<feature type="transmembrane region" description="Helical" evidence="9">
    <location>
        <begin position="12"/>
        <end position="33"/>
    </location>
</feature>
<proteinExistence type="predicted"/>
<evidence type="ECO:0000256" key="2">
    <source>
        <dbReference type="ARBA" id="ARBA00012438"/>
    </source>
</evidence>